<dbReference type="EMBL" id="JAUTXU010000008">
    <property type="protein sequence ID" value="KAK3723744.1"/>
    <property type="molecule type" value="Genomic_DNA"/>
</dbReference>
<accession>A0ACC3NV90</accession>
<organism evidence="1 2">
    <name type="scientific">Vermiconidia calcicola</name>
    <dbReference type="NCBI Taxonomy" id="1690605"/>
    <lineage>
        <taxon>Eukaryota</taxon>
        <taxon>Fungi</taxon>
        <taxon>Dikarya</taxon>
        <taxon>Ascomycota</taxon>
        <taxon>Pezizomycotina</taxon>
        <taxon>Dothideomycetes</taxon>
        <taxon>Dothideomycetidae</taxon>
        <taxon>Mycosphaerellales</taxon>
        <taxon>Extremaceae</taxon>
        <taxon>Vermiconidia</taxon>
    </lineage>
</organism>
<name>A0ACC3NV90_9PEZI</name>
<reference evidence="1" key="1">
    <citation type="submission" date="2023-07" db="EMBL/GenBank/DDBJ databases">
        <title>Black Yeasts Isolated from many extreme environments.</title>
        <authorList>
            <person name="Coleine C."/>
            <person name="Stajich J.E."/>
            <person name="Selbmann L."/>
        </authorList>
    </citation>
    <scope>NUCLEOTIDE SEQUENCE</scope>
    <source>
        <strain evidence="1">CCFEE 5714</strain>
    </source>
</reference>
<gene>
    <name evidence="1" type="ORF">LTR37_001625</name>
</gene>
<evidence type="ECO:0000313" key="1">
    <source>
        <dbReference type="EMBL" id="KAK3723744.1"/>
    </source>
</evidence>
<protein>
    <submittedName>
        <fullName evidence="1">Uncharacterized protein</fullName>
    </submittedName>
</protein>
<dbReference type="Proteomes" id="UP001281147">
    <property type="component" value="Unassembled WGS sequence"/>
</dbReference>
<keyword evidence="2" id="KW-1185">Reference proteome</keyword>
<proteinExistence type="predicted"/>
<comment type="caution">
    <text evidence="1">The sequence shown here is derived from an EMBL/GenBank/DDBJ whole genome shotgun (WGS) entry which is preliminary data.</text>
</comment>
<sequence length="400" mass="47204">MQASNHQEVLEEGQRQLRQDRQRRPRPQVDPYANTSLEEPSPPPREPTRDAQLEAAQDLEAERLTELHMARDREEAEDFEMAEAARRANRESDKLRDLWGTFDAKYTLLKDVQQQLKTERPNEYAAFVEHAANVMMVAKTNVRQYDMLRWYRRLPHYVFVLLKDVSVYYHEEVHRRSVLHKYEKKSGSWADGLQHEEELYAAQRYKEEDFGFENLSVDQHDNPMPDLSKSFLAYPHHTSEEAKSLKYREASFEVRKVRVEHGQKHERYPAHSWSDSLDEYMVTYVANHPMLRSERLMATSPGSSEHQELLNFRSLLMNYAKALTDRRDEHKRLIRNRSYDRQRRAELIEEMATFAEDNESGRLIRETLLPEANEDIEEVETELSQVLMATIAAPWNRGSG</sequence>
<evidence type="ECO:0000313" key="2">
    <source>
        <dbReference type="Proteomes" id="UP001281147"/>
    </source>
</evidence>